<dbReference type="PANTHER" id="PTHR43454:SF1">
    <property type="entry name" value="GLYCERALDEHYDE 3-PHOSPHATE DEHYDROGENASE NAD(P) BINDING DOMAIN-CONTAINING PROTEIN"/>
    <property type="match status" value="1"/>
</dbReference>
<dbReference type="CDD" id="cd05214">
    <property type="entry name" value="GAPDH_I_N"/>
    <property type="match status" value="1"/>
</dbReference>
<dbReference type="InterPro" id="IPR020828">
    <property type="entry name" value="GlycerAld_3-P_DH_NAD(P)-bd"/>
</dbReference>
<evidence type="ECO:0000256" key="4">
    <source>
        <dbReference type="RuleBase" id="RU361160"/>
    </source>
</evidence>
<dbReference type="InterPro" id="IPR020830">
    <property type="entry name" value="GlycerAld_3-P_DH_AS"/>
</dbReference>
<dbReference type="GO" id="GO:0006006">
    <property type="term" value="P:glucose metabolic process"/>
    <property type="evidence" value="ECO:0007669"/>
    <property type="project" value="InterPro"/>
</dbReference>
<dbReference type="AlphaFoldDB" id="A0A078MQ45"/>
<sequence length="489" mass="53182">MSQKSETCLETWMDRVALAEAMIPLIGRLYRENSVVTSVYGRSLVNRSVIEIQKAHRWARQIDDTELPLAETYPVLEALAGLDLGASSIDLARLATKYKELGEGADLEAFLRDELADVVGRGGADERTSTDVVLYGFGRIGRLLARILIEHAGGGHGLRLRAIVVRKGSENDIVKRASLLRRDSVHGAFDGTITVDEENNTILANGTLIQVIYSNDPASVDYTAYGINDAIVVDNTGRWRDEEGLSQHLQSKGVARVLLTAPGKGDLKNIVHGINHQVITDEDRILSAASCTTNAITPVLKVLNDRFGIVHGHVETVHSFTNDQNLIDNFHKGDRRGRSAALNMVITETGAAKAVAKALPELGGKLTGNAIRVPTPDVSMAILNLNLEQATDKDELNTFLREVSLNSDLHKQIDYIASPEVVSTDFVGSRRAGIVDGLATICNGTNAVVYVWYDNEFGYSCQVVRVLEEMAHVNPPAFPKAEELAAVVS</sequence>
<dbReference type="CDD" id="cd18126">
    <property type="entry name" value="GAPDH_I_C"/>
    <property type="match status" value="1"/>
</dbReference>
<dbReference type="GO" id="GO:0051287">
    <property type="term" value="F:NAD binding"/>
    <property type="evidence" value="ECO:0007669"/>
    <property type="project" value="InterPro"/>
</dbReference>
<dbReference type="GO" id="GO:0050661">
    <property type="term" value="F:NADP binding"/>
    <property type="evidence" value="ECO:0007669"/>
    <property type="project" value="InterPro"/>
</dbReference>
<dbReference type="InterPro" id="IPR006424">
    <property type="entry name" value="Glyceraldehyde-3-P_DH_1"/>
</dbReference>
<dbReference type="Pfam" id="PF00044">
    <property type="entry name" value="Gp_dh_N"/>
    <property type="match status" value="1"/>
</dbReference>
<dbReference type="SUPFAM" id="SSF55347">
    <property type="entry name" value="Glyceraldehyde-3-phosphate dehydrogenase-like, C-terminal domain"/>
    <property type="match status" value="1"/>
</dbReference>
<evidence type="ECO:0000259" key="5">
    <source>
        <dbReference type="SMART" id="SM00846"/>
    </source>
</evidence>
<evidence type="ECO:0000313" key="6">
    <source>
        <dbReference type="EMBL" id="CEA08385.1"/>
    </source>
</evidence>
<dbReference type="PROSITE" id="PS00071">
    <property type="entry name" value="GAPDH"/>
    <property type="match status" value="1"/>
</dbReference>
<reference evidence="6" key="1">
    <citation type="submission" date="2014-07" db="EMBL/GenBank/DDBJ databases">
        <authorList>
            <person name="Urmite Genomes Urmite Genomes"/>
        </authorList>
    </citation>
    <scope>NUCLEOTIDE SEQUENCE</scope>
    <source>
        <strain evidence="6">11W110_air</strain>
    </source>
</reference>
<dbReference type="NCBIfam" id="NF006139">
    <property type="entry name" value="PRK08289.1"/>
    <property type="match status" value="1"/>
</dbReference>
<dbReference type="SUPFAM" id="SSF51735">
    <property type="entry name" value="NAD(P)-binding Rossmann-fold domains"/>
    <property type="match status" value="1"/>
</dbReference>
<dbReference type="InterPro" id="IPR020829">
    <property type="entry name" value="GlycerAld_3-P_DH_cat"/>
</dbReference>
<dbReference type="Gene3D" id="3.40.50.720">
    <property type="entry name" value="NAD(P)-binding Rossmann-like Domain"/>
    <property type="match status" value="1"/>
</dbReference>
<dbReference type="PATRIC" id="fig|1461584.3.peg.1714"/>
<dbReference type="EC" id="1.2.1.-" evidence="4"/>
<dbReference type="NCBIfam" id="TIGR01534">
    <property type="entry name" value="GAPDH-I"/>
    <property type="match status" value="1"/>
</dbReference>
<dbReference type="InterPro" id="IPR020831">
    <property type="entry name" value="GlycerAld/Erythrose_P_DH"/>
</dbReference>
<dbReference type="SMART" id="SM00846">
    <property type="entry name" value="Gp_dh_N"/>
    <property type="match status" value="1"/>
</dbReference>
<evidence type="ECO:0000256" key="1">
    <source>
        <dbReference type="ARBA" id="ARBA00007406"/>
    </source>
</evidence>
<accession>A0A078MQ45</accession>
<gene>
    <name evidence="6" type="primary">gap</name>
    <name evidence="6" type="ORF">BN1051_01731</name>
</gene>
<feature type="domain" description="Glyceraldehyde 3-phosphate dehydrogenase NAD(P) binding" evidence="5">
    <location>
        <begin position="130"/>
        <end position="291"/>
    </location>
</feature>
<name>A0A078MQ45_9MICC</name>
<dbReference type="Gene3D" id="3.30.360.10">
    <property type="entry name" value="Dihydrodipicolinate Reductase, domain 2"/>
    <property type="match status" value="1"/>
</dbReference>
<evidence type="ECO:0000256" key="3">
    <source>
        <dbReference type="RuleBase" id="RU000397"/>
    </source>
</evidence>
<dbReference type="EMBL" id="LN483070">
    <property type="protein sequence ID" value="CEA08385.1"/>
    <property type="molecule type" value="Genomic_DNA"/>
</dbReference>
<dbReference type="PRINTS" id="PR00078">
    <property type="entry name" value="G3PDHDRGNASE"/>
</dbReference>
<comment type="similarity">
    <text evidence="1 3">Belongs to the glyceraldehyde-3-phosphate dehydrogenase family.</text>
</comment>
<dbReference type="GO" id="GO:0004365">
    <property type="term" value="F:glyceraldehyde-3-phosphate dehydrogenase (NAD+) (phosphorylating) activity"/>
    <property type="evidence" value="ECO:0007669"/>
    <property type="project" value="UniProtKB-ARBA"/>
</dbReference>
<proteinExistence type="inferred from homology"/>
<protein>
    <recommendedName>
        <fullName evidence="4">Glyceraldehyde-3-phosphate dehydrogenase</fullName>
        <ecNumber evidence="4">1.2.1.-</ecNumber>
    </recommendedName>
</protein>
<dbReference type="Pfam" id="PF02800">
    <property type="entry name" value="Gp_dh_C"/>
    <property type="match status" value="1"/>
</dbReference>
<keyword evidence="2 4" id="KW-0560">Oxidoreductase</keyword>
<dbReference type="InterPro" id="IPR036291">
    <property type="entry name" value="NAD(P)-bd_dom_sf"/>
</dbReference>
<dbReference type="PANTHER" id="PTHR43454">
    <property type="entry name" value="GLYCERALDEHYDE-3-PHOSPHATE DEHYDROGENASE"/>
    <property type="match status" value="1"/>
</dbReference>
<evidence type="ECO:0000256" key="2">
    <source>
        <dbReference type="ARBA" id="ARBA00023002"/>
    </source>
</evidence>
<organism evidence="6">
    <name type="scientific">Arthrobacter saudimassiliensis</name>
    <dbReference type="NCBI Taxonomy" id="1461584"/>
    <lineage>
        <taxon>Bacteria</taxon>
        <taxon>Bacillati</taxon>
        <taxon>Actinomycetota</taxon>
        <taxon>Actinomycetes</taxon>
        <taxon>Micrococcales</taxon>
        <taxon>Micrococcaceae</taxon>
        <taxon>Arthrobacter</taxon>
    </lineage>
</organism>